<reference evidence="3" key="1">
    <citation type="journal article" date="2011" name="Genome Biol.">
        <title>Comparative genomics of the social amoebae Dictyostelium discoideum and Dictyostelium purpureum.</title>
        <authorList>
            <consortium name="US DOE Joint Genome Institute (JGI-PGF)"/>
            <person name="Sucgang R."/>
            <person name="Kuo A."/>
            <person name="Tian X."/>
            <person name="Salerno W."/>
            <person name="Parikh A."/>
            <person name="Feasley C.L."/>
            <person name="Dalin E."/>
            <person name="Tu H."/>
            <person name="Huang E."/>
            <person name="Barry K."/>
            <person name="Lindquist E."/>
            <person name="Shapiro H."/>
            <person name="Bruce D."/>
            <person name="Schmutz J."/>
            <person name="Salamov A."/>
            <person name="Fey P."/>
            <person name="Gaudet P."/>
            <person name="Anjard C."/>
            <person name="Babu M.M."/>
            <person name="Basu S."/>
            <person name="Bushmanova Y."/>
            <person name="van der Wel H."/>
            <person name="Katoh-Kurasawa M."/>
            <person name="Dinh C."/>
            <person name="Coutinho P.M."/>
            <person name="Saito T."/>
            <person name="Elias M."/>
            <person name="Schaap P."/>
            <person name="Kay R.R."/>
            <person name="Henrissat B."/>
            <person name="Eichinger L."/>
            <person name="Rivero F."/>
            <person name="Putnam N.H."/>
            <person name="West C.M."/>
            <person name="Loomis W.F."/>
            <person name="Chisholm R.L."/>
            <person name="Shaulsky G."/>
            <person name="Strassmann J.E."/>
            <person name="Queller D.C."/>
            <person name="Kuspa A."/>
            <person name="Grigoriev I.V."/>
        </authorList>
    </citation>
    <scope>NUCLEOTIDE SEQUENCE [LARGE SCALE GENOMIC DNA]</scope>
    <source>
        <strain evidence="3">QSDP1</strain>
    </source>
</reference>
<gene>
    <name evidence="2" type="ORF">DICPUDRAFT_79338</name>
</gene>
<keyword evidence="3" id="KW-1185">Reference proteome</keyword>
<proteinExistence type="predicted"/>
<keyword evidence="1" id="KW-1133">Transmembrane helix</keyword>
<feature type="transmembrane region" description="Helical" evidence="1">
    <location>
        <begin position="6"/>
        <end position="25"/>
    </location>
</feature>
<dbReference type="AlphaFoldDB" id="F0ZMA2"/>
<organism evidence="2 3">
    <name type="scientific">Dictyostelium purpureum</name>
    <name type="common">Slime mold</name>
    <dbReference type="NCBI Taxonomy" id="5786"/>
    <lineage>
        <taxon>Eukaryota</taxon>
        <taxon>Amoebozoa</taxon>
        <taxon>Evosea</taxon>
        <taxon>Eumycetozoa</taxon>
        <taxon>Dictyostelia</taxon>
        <taxon>Dictyosteliales</taxon>
        <taxon>Dictyosteliaceae</taxon>
        <taxon>Dictyostelium</taxon>
    </lineage>
</organism>
<dbReference type="GeneID" id="10501973"/>
<accession>F0ZMA2</accession>
<dbReference type="EMBL" id="GL871078">
    <property type="protein sequence ID" value="EGC34923.1"/>
    <property type="molecule type" value="Genomic_DNA"/>
</dbReference>
<dbReference type="VEuPathDB" id="AmoebaDB:DICPUDRAFT_79338"/>
<dbReference type="RefSeq" id="XP_003288556.1">
    <property type="nucleotide sequence ID" value="XM_003288508.1"/>
</dbReference>
<dbReference type="Proteomes" id="UP000001064">
    <property type="component" value="Unassembled WGS sequence"/>
</dbReference>
<sequence>MGWYNIIIYIVCSRFIYYYYYYYYIFLNDFKQLKYANTQSSGFTCLLLNLQKSAPVAFDIASSAPSKSVTFESLSSTGSNFNNNFKPQDLIFPQFKKHKIQYNSNFISKHGYSFGKL</sequence>
<evidence type="ECO:0000313" key="2">
    <source>
        <dbReference type="EMBL" id="EGC34923.1"/>
    </source>
</evidence>
<keyword evidence="1" id="KW-0472">Membrane</keyword>
<dbReference type="InParanoid" id="F0ZMA2"/>
<name>F0ZMA2_DICPU</name>
<evidence type="ECO:0000256" key="1">
    <source>
        <dbReference type="SAM" id="Phobius"/>
    </source>
</evidence>
<evidence type="ECO:0000313" key="3">
    <source>
        <dbReference type="Proteomes" id="UP000001064"/>
    </source>
</evidence>
<keyword evidence="1" id="KW-0812">Transmembrane</keyword>
<protein>
    <submittedName>
        <fullName evidence="2">Uncharacterized protein</fullName>
    </submittedName>
</protein>
<dbReference type="KEGG" id="dpp:DICPUDRAFT_79338"/>